<comment type="cofactor">
    <cofactor evidence="1">
        <name>Zn(2+)</name>
        <dbReference type="ChEBI" id="CHEBI:29105"/>
    </cofactor>
</comment>
<dbReference type="SUPFAM" id="SSF51556">
    <property type="entry name" value="Metallo-dependent hydrolases"/>
    <property type="match status" value="1"/>
</dbReference>
<dbReference type="PANTHER" id="PTHR11647:SF1">
    <property type="entry name" value="COLLAPSIN RESPONSE MEDIATOR PROTEIN"/>
    <property type="match status" value="1"/>
</dbReference>
<dbReference type="eggNOG" id="COG3653">
    <property type="taxonomic scope" value="Bacteria"/>
</dbReference>
<dbReference type="InterPro" id="IPR013108">
    <property type="entry name" value="Amidohydro_3"/>
</dbReference>
<dbReference type="Proteomes" id="UP000064844">
    <property type="component" value="Chromosome"/>
</dbReference>
<dbReference type="EMBL" id="CP011307">
    <property type="protein sequence ID" value="ALP92722.1"/>
    <property type="molecule type" value="Genomic_DNA"/>
</dbReference>
<evidence type="ECO:0000259" key="2">
    <source>
        <dbReference type="Pfam" id="PF01979"/>
    </source>
</evidence>
<proteinExistence type="predicted"/>
<dbReference type="EC" id="3.5.1.81" evidence="4"/>
<dbReference type="STRING" id="1297617.IB211_00326c"/>
<dbReference type="PANTHER" id="PTHR11647">
    <property type="entry name" value="HYDRANTOINASE/DIHYDROPYRIMIDINASE FAMILY MEMBER"/>
    <property type="match status" value="1"/>
</dbReference>
<dbReference type="KEGG" id="ibu:IB211_00326c"/>
<dbReference type="RefSeq" id="WP_058116891.1">
    <property type="nucleotide sequence ID" value="NZ_CP011307.1"/>
</dbReference>
<keyword evidence="5" id="KW-1185">Reference proteome</keyword>
<reference evidence="5" key="2">
    <citation type="submission" date="2015-04" db="EMBL/GenBank/DDBJ databases">
        <title>A butyrogenic pathway from the amino acid lysine in a human gut commensal.</title>
        <authorList>
            <person name="de Vos W.M."/>
            <person name="Bui N.T.P."/>
            <person name="Plugge C.M."/>
            <person name="Ritari J."/>
        </authorList>
    </citation>
    <scope>NUCLEOTIDE SEQUENCE [LARGE SCALE GENOMIC DNA]</scope>
    <source>
        <strain evidence="5">AF211</strain>
    </source>
</reference>
<keyword evidence="4" id="KW-0378">Hydrolase</keyword>
<dbReference type="SUPFAM" id="SSF51338">
    <property type="entry name" value="Composite domain of metallo-dependent hydrolases"/>
    <property type="match status" value="1"/>
</dbReference>
<dbReference type="Gene3D" id="3.20.20.140">
    <property type="entry name" value="Metal-dependent hydrolases"/>
    <property type="match status" value="1"/>
</dbReference>
<evidence type="ECO:0000259" key="3">
    <source>
        <dbReference type="Pfam" id="PF07969"/>
    </source>
</evidence>
<dbReference type="Pfam" id="PF01979">
    <property type="entry name" value="Amidohydro_1"/>
    <property type="match status" value="1"/>
</dbReference>
<sequence>MRTLIKNGTIIDPANHIHARNNLLLQDGKVLATVQDEPEADVVLDAVGKYVCPGFIDIHMHEDPYDPVRDHLIPSIMTSMLRMGVTTAIGGNCGINTVSPIRYLELMDRDGGPVNMGLLAGHTFLREQAGHLDKYAPITPDALRRLSGLAQEALEAGCFGISFGIRYVPGISMDEMVETARGCRKSGKFIAAHVRDDAAYIFRAVQELIDVGRALDLPVQNSHVGSMGGFGQMERLLAMMDAYRANGMDLSGDCYPYYAFSTRIGETTYDDGFLERYQTDYSVIEVCEGPYKGQRCTEAIFRTLRREAPRTITVCHVMKPEDVDMALLHPNIMLASDGLMDNGQGHPRAAGAFPRFVRNYVGSGRLSLDEAVYQMTAMPAAKLGLSHKGNLRSGADADVVVLDLDQIADRATFDQPNAGPEGFDYVLVGGEVAVDHDRVVRYDLGRAVRKH</sequence>
<feature type="domain" description="Amidohydrolase-related" evidence="2">
    <location>
        <begin position="50"/>
        <end position="205"/>
    </location>
</feature>
<evidence type="ECO:0000256" key="1">
    <source>
        <dbReference type="ARBA" id="ARBA00001947"/>
    </source>
</evidence>
<dbReference type="Pfam" id="PF07969">
    <property type="entry name" value="Amidohydro_3"/>
    <property type="match status" value="1"/>
</dbReference>
<dbReference type="PATRIC" id="fig|1297617.4.peg.330"/>
<feature type="domain" description="Amidohydrolase 3" evidence="3">
    <location>
        <begin position="331"/>
        <end position="433"/>
    </location>
</feature>
<name>A0A0S2W0F6_9FIRM</name>
<protein>
    <submittedName>
        <fullName evidence="4">N-acyl-D-amino-acid deacylase</fullName>
        <ecNumber evidence="4">3.5.1.81</ecNumber>
    </submittedName>
</protein>
<dbReference type="GO" id="GO:0047420">
    <property type="term" value="F:N-acyl-D-amino-acid deacylase activity"/>
    <property type="evidence" value="ECO:0007669"/>
    <property type="project" value="UniProtKB-EC"/>
</dbReference>
<dbReference type="InterPro" id="IPR050378">
    <property type="entry name" value="Metallo-dep_Hydrolases_sf"/>
</dbReference>
<evidence type="ECO:0000313" key="4">
    <source>
        <dbReference type="EMBL" id="ALP92722.1"/>
    </source>
</evidence>
<gene>
    <name evidence="4" type="ORF">IB211_00326c</name>
</gene>
<dbReference type="InterPro" id="IPR032466">
    <property type="entry name" value="Metal_Hydrolase"/>
</dbReference>
<evidence type="ECO:0000313" key="5">
    <source>
        <dbReference type="Proteomes" id="UP000064844"/>
    </source>
</evidence>
<accession>A0A0S2W0F6</accession>
<organism evidence="4 5">
    <name type="scientific">Intestinimonas butyriciproducens</name>
    <dbReference type="NCBI Taxonomy" id="1297617"/>
    <lineage>
        <taxon>Bacteria</taxon>
        <taxon>Bacillati</taxon>
        <taxon>Bacillota</taxon>
        <taxon>Clostridia</taxon>
        <taxon>Eubacteriales</taxon>
        <taxon>Intestinimonas</taxon>
    </lineage>
</organism>
<dbReference type="InterPro" id="IPR006680">
    <property type="entry name" value="Amidohydro-rel"/>
</dbReference>
<reference evidence="4 5" key="1">
    <citation type="journal article" date="2015" name="Nat. Commun.">
        <title>Production of butyrate from lysine and the Amadori product fructoselysine by a human gut commensal.</title>
        <authorList>
            <person name="Bui T.P."/>
            <person name="Ritari J."/>
            <person name="Boeren S."/>
            <person name="de Waard P."/>
            <person name="Plugge C.M."/>
            <person name="de Vos W.M."/>
        </authorList>
    </citation>
    <scope>NUCLEOTIDE SEQUENCE [LARGE SCALE GENOMIC DNA]</scope>
    <source>
        <strain evidence="4 5">AF211</strain>
    </source>
</reference>
<dbReference type="AlphaFoldDB" id="A0A0S2W0F6"/>
<dbReference type="InterPro" id="IPR011059">
    <property type="entry name" value="Metal-dep_hydrolase_composite"/>
</dbReference>